<organism evidence="1 2">
    <name type="scientific">Pistacia integerrima</name>
    <dbReference type="NCBI Taxonomy" id="434235"/>
    <lineage>
        <taxon>Eukaryota</taxon>
        <taxon>Viridiplantae</taxon>
        <taxon>Streptophyta</taxon>
        <taxon>Embryophyta</taxon>
        <taxon>Tracheophyta</taxon>
        <taxon>Spermatophyta</taxon>
        <taxon>Magnoliopsida</taxon>
        <taxon>eudicotyledons</taxon>
        <taxon>Gunneridae</taxon>
        <taxon>Pentapetalae</taxon>
        <taxon>rosids</taxon>
        <taxon>malvids</taxon>
        <taxon>Sapindales</taxon>
        <taxon>Anacardiaceae</taxon>
        <taxon>Pistacia</taxon>
    </lineage>
</organism>
<protein>
    <submittedName>
        <fullName evidence="1">Uncharacterized protein</fullName>
    </submittedName>
</protein>
<reference evidence="2" key="1">
    <citation type="journal article" date="2023" name="G3 (Bethesda)">
        <title>Genome assembly and association tests identify interacting loci associated with vigor, precocity, and sex in interspecific pistachio rootstocks.</title>
        <authorList>
            <person name="Palmer W."/>
            <person name="Jacygrad E."/>
            <person name="Sagayaradj S."/>
            <person name="Cavanaugh K."/>
            <person name="Han R."/>
            <person name="Bertier L."/>
            <person name="Beede B."/>
            <person name="Kafkas S."/>
            <person name="Golino D."/>
            <person name="Preece J."/>
            <person name="Michelmore R."/>
        </authorList>
    </citation>
    <scope>NUCLEOTIDE SEQUENCE [LARGE SCALE GENOMIC DNA]</scope>
</reference>
<proteinExistence type="predicted"/>
<evidence type="ECO:0000313" key="2">
    <source>
        <dbReference type="Proteomes" id="UP001163603"/>
    </source>
</evidence>
<comment type="caution">
    <text evidence="1">The sequence shown here is derived from an EMBL/GenBank/DDBJ whole genome shotgun (WGS) entry which is preliminary data.</text>
</comment>
<dbReference type="EMBL" id="CM047738">
    <property type="protein sequence ID" value="KAJ0046154.1"/>
    <property type="molecule type" value="Genomic_DNA"/>
</dbReference>
<evidence type="ECO:0000313" key="1">
    <source>
        <dbReference type="EMBL" id="KAJ0046154.1"/>
    </source>
</evidence>
<dbReference type="Proteomes" id="UP001163603">
    <property type="component" value="Chromosome 3"/>
</dbReference>
<name>A0ACC0Z5E6_9ROSI</name>
<sequence length="873" mass="95721">MFFHHRLLFLSLVSAICLPIFASGAPLLEVSEVEALKEIGQKLGKNDWNFEVDPCSREESWVAEIQTNGFEKNVSCDCSFSNATVCHVVSIMLKSENLTGTVPPELTRLRFLQQIDLSRNYLSGTIPPEWSSLPLVNISLLGNQLTGPIPKDLANITTLKSLVLEFNQLSGVLPPELGNLSSLERLYLTSNNFTGELPKTFEKLTTLKEFLIGGNNFTGKIPDFIQNWTNLTRLFIQGSGLDGPIPSGIGALKKLTDLRISDLNGNDSNFPLLENLINLETLILRSCNLIGEIPLYLGNITQLKTLDLSFNKLSGVIPSNFTSLEIATYIYLTGNLLTGQVPGWLVNSRKKVLLTYLVSSVDSASVHEFCLCYGNCQCIGGPCKFSDLSYNNFTAGLSEVSNCQSGAVNLFATSSKANDTTGIVSCLKSSDCPQNKFMRSPSKACQSQKEEESFHYFKEIYFLVQSFLNCYFFFQALNYHLHINCGGKEVTVDGNTRYDADTDVAGPSKFFISRNYWGFSSTGHFLDGGSSSETYIRQNSAIRSINDSQAPLYMQARLSPLSLTYYGFCLGNGNYTVKLYFAEIMFNDDKTYSSLGRRIFNVYIQGKLVLKDFNIEVAADGVGKAITIPIVNVSVTSNTVEIRFIWAGKGTTALPNKGVYGPLISAISVDAEFTPPSEGGGTPPSEKSSSITAGAVIGIIAGAVVTIILILGILWWKGCLRWESTLEQALVHLILITVHVLKEKENLMDLVDPRLGSDFNKKEVMVMINVALLCTATSSAVRPTMSSVVSMLEGRAAVPDSIPNSSDSVDEAKLEAMRNYYQYSREQSNEGSTSQSQSQIQSMSIDGLWTGSSTSASDLYPVNLDSEYLITTN</sequence>
<keyword evidence="2" id="KW-1185">Reference proteome</keyword>
<gene>
    <name evidence="1" type="ORF">Pint_04819</name>
</gene>
<accession>A0ACC0Z5E6</accession>